<dbReference type="CDD" id="cd00063">
    <property type="entry name" value="FN3"/>
    <property type="match status" value="1"/>
</dbReference>
<dbReference type="InterPro" id="IPR013783">
    <property type="entry name" value="Ig-like_fold"/>
</dbReference>
<keyword evidence="1" id="KW-0812">Transmembrane</keyword>
<dbReference type="InterPro" id="IPR003961">
    <property type="entry name" value="FN3_dom"/>
</dbReference>
<evidence type="ECO:0000256" key="1">
    <source>
        <dbReference type="SAM" id="Phobius"/>
    </source>
</evidence>
<dbReference type="Pfam" id="PF00041">
    <property type="entry name" value="fn3"/>
    <property type="match status" value="1"/>
</dbReference>
<dbReference type="KEGG" id="bgt:106057491"/>
<dbReference type="VEuPathDB" id="VectorBase:BGLB016312"/>
<evidence type="ECO:0000313" key="4">
    <source>
        <dbReference type="Proteomes" id="UP000076420"/>
    </source>
</evidence>
<keyword evidence="1" id="KW-0472">Membrane</keyword>
<sequence length="275" mass="30776">MHFLSWYNKVYVKTMDIVYLCFLIFVSATLLSADLFSQGTECTSNATCELDTLCLPGVDNIKRCICEGNKFRTNKNKCNFIIDLRVYNIKVDKVTPTSVKLNWTSDYVQGLAVTYNVSYNGTYQLGDENGVTVDNLRPDTHYKFTVQVIISDKSTHELKYGPKINYNVRTSASRTSTKPLVTMETITSTLSTSSSGASRTSTKPLVTMETITSTLSTSSSELKSKRTPDIEMSMTSCRDSISLKVFLLVTISLCSLLAAAIVIIVILMRSKWRRF</sequence>
<dbReference type="InterPro" id="IPR036116">
    <property type="entry name" value="FN3_sf"/>
</dbReference>
<keyword evidence="1" id="KW-1133">Transmembrane helix</keyword>
<feature type="transmembrane region" description="Helical" evidence="1">
    <location>
        <begin position="245"/>
        <end position="268"/>
    </location>
</feature>
<reference evidence="3" key="1">
    <citation type="submission" date="2020-05" db="UniProtKB">
        <authorList>
            <consortium name="EnsemblMetazoa"/>
        </authorList>
    </citation>
    <scope>IDENTIFICATION</scope>
    <source>
        <strain evidence="3">BB02</strain>
    </source>
</reference>
<dbReference type="AlphaFoldDB" id="A0A2C9K7K2"/>
<dbReference type="EnsemblMetazoa" id="BGLB016312-RA">
    <property type="protein sequence ID" value="BGLB016312-PA"/>
    <property type="gene ID" value="BGLB016312"/>
</dbReference>
<dbReference type="Gene3D" id="2.60.40.10">
    <property type="entry name" value="Immunoglobulins"/>
    <property type="match status" value="1"/>
</dbReference>
<dbReference type="SMART" id="SM00060">
    <property type="entry name" value="FN3"/>
    <property type="match status" value="1"/>
</dbReference>
<dbReference type="SUPFAM" id="SSF49265">
    <property type="entry name" value="Fibronectin type III"/>
    <property type="match status" value="1"/>
</dbReference>
<dbReference type="VEuPathDB" id="VectorBase:BGLAX_040988"/>
<organism evidence="3 4">
    <name type="scientific">Biomphalaria glabrata</name>
    <name type="common">Bloodfluke planorb</name>
    <name type="synonym">Freshwater snail</name>
    <dbReference type="NCBI Taxonomy" id="6526"/>
    <lineage>
        <taxon>Eukaryota</taxon>
        <taxon>Metazoa</taxon>
        <taxon>Spiralia</taxon>
        <taxon>Lophotrochozoa</taxon>
        <taxon>Mollusca</taxon>
        <taxon>Gastropoda</taxon>
        <taxon>Heterobranchia</taxon>
        <taxon>Euthyneura</taxon>
        <taxon>Panpulmonata</taxon>
        <taxon>Hygrophila</taxon>
        <taxon>Lymnaeoidea</taxon>
        <taxon>Planorbidae</taxon>
        <taxon>Biomphalaria</taxon>
    </lineage>
</organism>
<gene>
    <name evidence="3" type="primary">106057491</name>
</gene>
<proteinExistence type="predicted"/>
<feature type="domain" description="Fibronectin type-III" evidence="2">
    <location>
        <begin position="83"/>
        <end position="156"/>
    </location>
</feature>
<dbReference type="Proteomes" id="UP000076420">
    <property type="component" value="Unassembled WGS sequence"/>
</dbReference>
<dbReference type="OrthoDB" id="10405742at2759"/>
<accession>A0A2C9K7K2</accession>
<protein>
    <recommendedName>
        <fullName evidence="2">Fibronectin type-III domain-containing protein</fullName>
    </recommendedName>
</protein>
<name>A0A2C9K7K2_BIOGL</name>
<evidence type="ECO:0000259" key="2">
    <source>
        <dbReference type="SMART" id="SM00060"/>
    </source>
</evidence>
<evidence type="ECO:0000313" key="3">
    <source>
        <dbReference type="EnsemblMetazoa" id="BGLB016312-PA"/>
    </source>
</evidence>